<feature type="compositionally biased region" description="Low complexity" evidence="1">
    <location>
        <begin position="1"/>
        <end position="13"/>
    </location>
</feature>
<name>A0A150S609_SORCE</name>
<gene>
    <name evidence="2" type="ORF">BE18_22825</name>
</gene>
<feature type="region of interest" description="Disordered" evidence="1">
    <location>
        <begin position="1"/>
        <end position="21"/>
    </location>
</feature>
<proteinExistence type="predicted"/>
<evidence type="ECO:0000256" key="1">
    <source>
        <dbReference type="SAM" id="MobiDB-lite"/>
    </source>
</evidence>
<feature type="region of interest" description="Disordered" evidence="1">
    <location>
        <begin position="179"/>
        <end position="213"/>
    </location>
</feature>
<accession>A0A150S609</accession>
<evidence type="ECO:0000313" key="3">
    <source>
        <dbReference type="Proteomes" id="UP000075515"/>
    </source>
</evidence>
<dbReference type="AlphaFoldDB" id="A0A150S609"/>
<sequence length="229" mass="25111">MTDVQTDGQVTTDPKGGDASAEFDQRLLNHVNAAVGSQLKRIVPKFLEEALAPHLTSLRESLQPKPEPKDKGGQSAVDPEISKQIEDLRNQLKKERETAARERRAAREEKAFAELRSELAGKVRPETVDTVAKLLFHADRRVVIGDDGSIAFRHGDAEYDLRGGLAEYLKSKDAAMFLPAPGYGQQPKKPGLKAPNRAPGDKPQGTEDPMSRTLRMLGKLEAKAGEKIL</sequence>
<comment type="caution">
    <text evidence="2">The sequence shown here is derived from an EMBL/GenBank/DDBJ whole genome shotgun (WGS) entry which is preliminary data.</text>
</comment>
<dbReference type="Proteomes" id="UP000075515">
    <property type="component" value="Unassembled WGS sequence"/>
</dbReference>
<evidence type="ECO:0000313" key="2">
    <source>
        <dbReference type="EMBL" id="KYF89270.1"/>
    </source>
</evidence>
<protein>
    <submittedName>
        <fullName evidence="2">Uncharacterized protein</fullName>
    </submittedName>
</protein>
<reference evidence="2 3" key="1">
    <citation type="submission" date="2014-02" db="EMBL/GenBank/DDBJ databases">
        <title>The small core and large imbalanced accessory genome model reveals a collaborative survival strategy of Sorangium cellulosum strains in nature.</title>
        <authorList>
            <person name="Han K."/>
            <person name="Peng R."/>
            <person name="Blom J."/>
            <person name="Li Y.-Z."/>
        </authorList>
    </citation>
    <scope>NUCLEOTIDE SEQUENCE [LARGE SCALE GENOMIC DNA]</scope>
    <source>
        <strain evidence="2 3">So0149</strain>
    </source>
</reference>
<feature type="region of interest" description="Disordered" evidence="1">
    <location>
        <begin position="57"/>
        <end position="83"/>
    </location>
</feature>
<organism evidence="2 3">
    <name type="scientific">Sorangium cellulosum</name>
    <name type="common">Polyangium cellulosum</name>
    <dbReference type="NCBI Taxonomy" id="56"/>
    <lineage>
        <taxon>Bacteria</taxon>
        <taxon>Pseudomonadati</taxon>
        <taxon>Myxococcota</taxon>
        <taxon>Polyangia</taxon>
        <taxon>Polyangiales</taxon>
        <taxon>Polyangiaceae</taxon>
        <taxon>Sorangium</taxon>
    </lineage>
</organism>
<dbReference type="EMBL" id="JEMC01002261">
    <property type="protein sequence ID" value="KYF89270.1"/>
    <property type="molecule type" value="Genomic_DNA"/>
</dbReference>